<comment type="subcellular location">
    <subcellularLocation>
        <location evidence="1">Plastid</location>
        <location evidence="1">Chloroplast</location>
    </subcellularLocation>
</comment>
<dbReference type="InterPro" id="IPR027417">
    <property type="entry name" value="P-loop_NTPase"/>
</dbReference>
<protein>
    <recommendedName>
        <fullName evidence="6">AAA+ ATPase domain-containing protein</fullName>
    </recommendedName>
</protein>
<dbReference type="Pfam" id="PF10431">
    <property type="entry name" value="ClpB_D2-small"/>
    <property type="match status" value="1"/>
</dbReference>
<keyword evidence="8" id="KW-1185">Reference proteome</keyword>
<dbReference type="Gene3D" id="1.10.8.60">
    <property type="match status" value="1"/>
</dbReference>
<reference evidence="7 8" key="1">
    <citation type="journal article" date="2024" name="G3 (Bethesda)">
        <title>Genome assembly of Hibiscus sabdariffa L. provides insights into metabolisms of medicinal natural products.</title>
        <authorList>
            <person name="Kim T."/>
        </authorList>
    </citation>
    <scope>NUCLEOTIDE SEQUENCE [LARGE SCALE GENOMIC DNA]</scope>
    <source>
        <strain evidence="7">TK-2024</strain>
        <tissue evidence="7">Old leaves</tissue>
    </source>
</reference>
<dbReference type="InterPro" id="IPR001270">
    <property type="entry name" value="ClpA/B"/>
</dbReference>
<evidence type="ECO:0000259" key="6">
    <source>
        <dbReference type="SMART" id="SM00382"/>
    </source>
</evidence>
<dbReference type="InterPro" id="IPR003593">
    <property type="entry name" value="AAA+_ATPase"/>
</dbReference>
<dbReference type="Gene3D" id="3.40.50.300">
    <property type="entry name" value="P-loop containing nucleotide triphosphate hydrolases"/>
    <property type="match status" value="1"/>
</dbReference>
<dbReference type="CDD" id="cd19499">
    <property type="entry name" value="RecA-like_ClpB_Hsp104-like"/>
    <property type="match status" value="1"/>
</dbReference>
<accession>A0ABR2RXK0</accession>
<keyword evidence="4" id="KW-0547">Nucleotide-binding</keyword>
<dbReference type="PRINTS" id="PR00300">
    <property type="entry name" value="CLPPROTEASEA"/>
</dbReference>
<dbReference type="Pfam" id="PF07724">
    <property type="entry name" value="AAA_2"/>
    <property type="match status" value="1"/>
</dbReference>
<sequence>MELRFQIHMFREMSEEDNWVTELDLKGVVSSWTGIPMEKLVTDKSDRLLKIEESLRKRVVGQDEAVKAVSSYVHNHLGGFMSNYPIASFVFYGPTGVGKLDLAKALAANYFGSEEAVIQFDTREFMESQTLSKLIGSSYEDGQLTESVRRRPHAVVLFKDIEKAHLDVLNAIRQIIDGEVTIVDFRTTLLIMTCNAGSDVIEKGERQMGFDLDKHCPYNRIKSLVIEELKQRLGLKFMSLLFLGVIVFRRLTKLEVKEIADIKLKEASDTLKAKEIQLQVTRGFREKVVEQGYDSSRGARPLRRAI</sequence>
<dbReference type="PANTHER" id="PTHR11638">
    <property type="entry name" value="ATP-DEPENDENT CLP PROTEASE"/>
    <property type="match status" value="1"/>
</dbReference>
<organism evidence="7 8">
    <name type="scientific">Hibiscus sabdariffa</name>
    <name type="common">roselle</name>
    <dbReference type="NCBI Taxonomy" id="183260"/>
    <lineage>
        <taxon>Eukaryota</taxon>
        <taxon>Viridiplantae</taxon>
        <taxon>Streptophyta</taxon>
        <taxon>Embryophyta</taxon>
        <taxon>Tracheophyta</taxon>
        <taxon>Spermatophyta</taxon>
        <taxon>Magnoliopsida</taxon>
        <taxon>eudicotyledons</taxon>
        <taxon>Gunneridae</taxon>
        <taxon>Pentapetalae</taxon>
        <taxon>rosids</taxon>
        <taxon>malvids</taxon>
        <taxon>Malvales</taxon>
        <taxon>Malvaceae</taxon>
        <taxon>Malvoideae</taxon>
        <taxon>Hibiscus</taxon>
    </lineage>
</organism>
<evidence type="ECO:0000313" key="8">
    <source>
        <dbReference type="Proteomes" id="UP001396334"/>
    </source>
</evidence>
<dbReference type="PANTHER" id="PTHR11638:SF155">
    <property type="entry name" value="CHAPERONE PROTEIN CLPC1, CHLOROPLASTIC-LIKE"/>
    <property type="match status" value="1"/>
</dbReference>
<dbReference type="SMART" id="SM00382">
    <property type="entry name" value="AAA"/>
    <property type="match status" value="1"/>
</dbReference>
<dbReference type="Proteomes" id="UP001396334">
    <property type="component" value="Unassembled WGS sequence"/>
</dbReference>
<dbReference type="SUPFAM" id="SSF52540">
    <property type="entry name" value="P-loop containing nucleoside triphosphate hydrolases"/>
    <property type="match status" value="1"/>
</dbReference>
<keyword evidence="2" id="KW-0934">Plastid</keyword>
<evidence type="ECO:0000256" key="1">
    <source>
        <dbReference type="ARBA" id="ARBA00004229"/>
    </source>
</evidence>
<gene>
    <name evidence="7" type="ORF">V6N11_000723</name>
</gene>
<feature type="domain" description="AAA+ ATPase" evidence="6">
    <location>
        <begin position="85"/>
        <end position="222"/>
    </location>
</feature>
<evidence type="ECO:0000313" key="7">
    <source>
        <dbReference type="EMBL" id="KAK9017718.1"/>
    </source>
</evidence>
<keyword evidence="5" id="KW-0067">ATP-binding</keyword>
<dbReference type="InterPro" id="IPR019489">
    <property type="entry name" value="Clp_ATPase_C"/>
</dbReference>
<keyword evidence="2" id="KW-0150">Chloroplast</keyword>
<dbReference type="InterPro" id="IPR003959">
    <property type="entry name" value="ATPase_AAA_core"/>
</dbReference>
<proteinExistence type="predicted"/>
<evidence type="ECO:0000256" key="5">
    <source>
        <dbReference type="ARBA" id="ARBA00022840"/>
    </source>
</evidence>
<dbReference type="EMBL" id="JBBPBN010000019">
    <property type="protein sequence ID" value="KAK9017718.1"/>
    <property type="molecule type" value="Genomic_DNA"/>
</dbReference>
<dbReference type="InterPro" id="IPR050130">
    <property type="entry name" value="ClpA_ClpB"/>
</dbReference>
<name>A0ABR2RXK0_9ROSI</name>
<comment type="caution">
    <text evidence="7">The sequence shown here is derived from an EMBL/GenBank/DDBJ whole genome shotgun (WGS) entry which is preliminary data.</text>
</comment>
<evidence type="ECO:0000256" key="4">
    <source>
        <dbReference type="ARBA" id="ARBA00022741"/>
    </source>
</evidence>
<evidence type="ECO:0000256" key="2">
    <source>
        <dbReference type="ARBA" id="ARBA00022528"/>
    </source>
</evidence>
<keyword evidence="3" id="KW-0677">Repeat</keyword>
<evidence type="ECO:0000256" key="3">
    <source>
        <dbReference type="ARBA" id="ARBA00022737"/>
    </source>
</evidence>